<feature type="transmembrane region" description="Helical" evidence="2">
    <location>
        <begin position="127"/>
        <end position="147"/>
    </location>
</feature>
<feature type="compositionally biased region" description="Low complexity" evidence="1">
    <location>
        <begin position="26"/>
        <end position="38"/>
    </location>
</feature>
<sequence>MSRAPPSTSSLRIRTRRRRRSLCPATTQTLSTSSQPTRTRPRRWRKSRRTTSRKPDQRRPSGIILCNTFATFACACRITAGASRITSRRGLTSHSSIVVSGEGGPTKIVADAVMPTLAGCGRLCGSYSLFAAVFLLVLAYCMSAGQVEIEDEERRPHAATNLMIAGLLYVATWVASMACIWFGSKREQDLRSAELRADMILLGGQESGRSR</sequence>
<name>A0A3P3YFI8_PLABS</name>
<keyword evidence="2" id="KW-0812">Transmembrane</keyword>
<gene>
    <name evidence="3" type="ORF">PLBR_LOCUS6148</name>
</gene>
<evidence type="ECO:0000256" key="2">
    <source>
        <dbReference type="SAM" id="Phobius"/>
    </source>
</evidence>
<evidence type="ECO:0000313" key="4">
    <source>
        <dbReference type="Proteomes" id="UP000290189"/>
    </source>
</evidence>
<dbReference type="EMBL" id="OVEO01000010">
    <property type="protein sequence ID" value="SPQ98933.1"/>
    <property type="molecule type" value="Genomic_DNA"/>
</dbReference>
<keyword evidence="2" id="KW-1133">Transmembrane helix</keyword>
<feature type="transmembrane region" description="Helical" evidence="2">
    <location>
        <begin position="159"/>
        <end position="182"/>
    </location>
</feature>
<protein>
    <submittedName>
        <fullName evidence="3">Uncharacterized protein</fullName>
    </submittedName>
</protein>
<feature type="compositionally biased region" description="Basic residues" evidence="1">
    <location>
        <begin position="39"/>
        <end position="52"/>
    </location>
</feature>
<reference evidence="3 4" key="1">
    <citation type="submission" date="2018-03" db="EMBL/GenBank/DDBJ databases">
        <authorList>
            <person name="Fogelqvist J."/>
        </authorList>
    </citation>
    <scope>NUCLEOTIDE SEQUENCE [LARGE SCALE GENOMIC DNA]</scope>
</reference>
<evidence type="ECO:0000313" key="3">
    <source>
        <dbReference type="EMBL" id="SPQ98933.1"/>
    </source>
</evidence>
<accession>A0A3P3YFI8</accession>
<dbReference type="Proteomes" id="UP000290189">
    <property type="component" value="Unassembled WGS sequence"/>
</dbReference>
<geneLocation type="mitochondrion" evidence="3"/>
<keyword evidence="3" id="KW-0496">Mitochondrion</keyword>
<feature type="region of interest" description="Disordered" evidence="1">
    <location>
        <begin position="1"/>
        <end position="59"/>
    </location>
</feature>
<organism evidence="3 4">
    <name type="scientific">Plasmodiophora brassicae</name>
    <name type="common">Clubroot disease agent</name>
    <dbReference type="NCBI Taxonomy" id="37360"/>
    <lineage>
        <taxon>Eukaryota</taxon>
        <taxon>Sar</taxon>
        <taxon>Rhizaria</taxon>
        <taxon>Endomyxa</taxon>
        <taxon>Phytomyxea</taxon>
        <taxon>Plasmodiophorida</taxon>
        <taxon>Plasmodiophoridae</taxon>
        <taxon>Plasmodiophora</taxon>
    </lineage>
</organism>
<dbReference type="AlphaFoldDB" id="A0A3P3YFI8"/>
<keyword evidence="2" id="KW-0472">Membrane</keyword>
<evidence type="ECO:0000256" key="1">
    <source>
        <dbReference type="SAM" id="MobiDB-lite"/>
    </source>
</evidence>
<proteinExistence type="predicted"/>